<dbReference type="Gene3D" id="3.40.50.300">
    <property type="entry name" value="P-loop containing nucleotide triphosphate hydrolases"/>
    <property type="match status" value="1"/>
</dbReference>
<dbReference type="EMBL" id="JAFIMR010000047">
    <property type="protein sequence ID" value="KAI1856002.1"/>
    <property type="molecule type" value="Genomic_DNA"/>
</dbReference>
<evidence type="ECO:0000313" key="4">
    <source>
        <dbReference type="EMBL" id="KAI1856002.1"/>
    </source>
</evidence>
<comment type="caution">
    <text evidence="4">The sequence shown here is derived from an EMBL/GenBank/DDBJ whole genome shotgun (WGS) entry which is preliminary data.</text>
</comment>
<evidence type="ECO:0000256" key="1">
    <source>
        <dbReference type="SAM" id="Coils"/>
    </source>
</evidence>
<feature type="compositionally biased region" description="Basic and acidic residues" evidence="2">
    <location>
        <begin position="928"/>
        <end position="939"/>
    </location>
</feature>
<dbReference type="AlphaFoldDB" id="A0A9P9WBP6"/>
<dbReference type="Proteomes" id="UP000829685">
    <property type="component" value="Unassembled WGS sequence"/>
</dbReference>
<keyword evidence="5" id="KW-1185">Reference proteome</keyword>
<name>A0A9P9WBP6_9PEZI</name>
<feature type="region of interest" description="Disordered" evidence="2">
    <location>
        <begin position="925"/>
        <end position="958"/>
    </location>
</feature>
<proteinExistence type="predicted"/>
<feature type="coiled-coil region" evidence="1">
    <location>
        <begin position="392"/>
        <end position="419"/>
    </location>
</feature>
<feature type="coiled-coil region" evidence="1">
    <location>
        <begin position="843"/>
        <end position="874"/>
    </location>
</feature>
<evidence type="ECO:0000256" key="2">
    <source>
        <dbReference type="SAM" id="MobiDB-lite"/>
    </source>
</evidence>
<gene>
    <name evidence="4" type="ORF">JX265_011899</name>
</gene>
<evidence type="ECO:0000259" key="3">
    <source>
        <dbReference type="Pfam" id="PF00350"/>
    </source>
</evidence>
<protein>
    <recommendedName>
        <fullName evidence="3">Dynamin N-terminal domain-containing protein</fullName>
    </recommendedName>
</protein>
<dbReference type="SUPFAM" id="SSF52540">
    <property type="entry name" value="P-loop containing nucleoside triphosphate hydrolases"/>
    <property type="match status" value="2"/>
</dbReference>
<feature type="domain" description="Dynamin N-terminal" evidence="3">
    <location>
        <begin position="102"/>
        <end position="353"/>
    </location>
</feature>
<dbReference type="InterPro" id="IPR045063">
    <property type="entry name" value="Dynamin_N"/>
</dbReference>
<accession>A0A9P9WBP6</accession>
<dbReference type="Pfam" id="PF00350">
    <property type="entry name" value="Dynamin_N"/>
    <property type="match status" value="1"/>
</dbReference>
<evidence type="ECO:0000313" key="5">
    <source>
        <dbReference type="Proteomes" id="UP000829685"/>
    </source>
</evidence>
<keyword evidence="1" id="KW-0175">Coiled coil</keyword>
<dbReference type="PANTHER" id="PTHR36681">
    <property type="entry name" value="NUCLEAR GTPASE, GERMINAL CENTER-ASSOCIATED, TANDEM DUPLICATE 3"/>
    <property type="match status" value="1"/>
</dbReference>
<organism evidence="4 5">
    <name type="scientific">Neoarthrinium moseri</name>
    <dbReference type="NCBI Taxonomy" id="1658444"/>
    <lineage>
        <taxon>Eukaryota</taxon>
        <taxon>Fungi</taxon>
        <taxon>Dikarya</taxon>
        <taxon>Ascomycota</taxon>
        <taxon>Pezizomycotina</taxon>
        <taxon>Sordariomycetes</taxon>
        <taxon>Xylariomycetidae</taxon>
        <taxon>Amphisphaeriales</taxon>
        <taxon>Apiosporaceae</taxon>
        <taxon>Neoarthrinium</taxon>
    </lineage>
</organism>
<sequence>MPLFARIKGARAKTVKSEPRFQWNDCSAYPVERRMFLKDEALDVAARTGEHLISHISNALSHMPGFNDAVGSIIGRDDLQECVTKLVELQERNRSFRTYVGALGITGSGKSTAINALLREPELLPTSNFEAETSVPIIVEYNFDNDPHRAYHAEVFFRSRSEISNQLATFFQDVRKKNELQREDPLTLTSDDLHALHDATASLKPTFEMIDTVWGISNNDAERMDSEAILFSSKAVSRLFGTTERFHHALREDFITMIHPYMNSDKVGHAGSSHSFSVWPLIDHVKLYVKSDLLRGGLGIIDSPGSGDVMESRSAVARKYSNEVDTTLVFAPAKRAADEKISSKLISDHQELKLKMSGNFNSKSLCIVISQIDELGDMTRPRLKDSDANIALQNCLSEKRQLKADIRKLQEERHDITKQLRLVPKPSKNPRPQAYANSKNYKVHKSRNTDARLSAKSRLRVKSCNLTEEIDRRNHECGQCEANMIFICVRERNQLLKARFQQDIQKRQAATRTRGQHNLQEGSVSIHPISALAFEACEHGEPLMGFPSTEYSGIPQLAQWIRMAATKDREPHVESLLHEYHVLFNRLLAWSKEDSGQTKLALKYDEIMGIFNSIGARLKTSMNQRFKVLERQVRQLNPLNHRHITLKNFQEKCRGAIQSWDYKYPDQVGSSEKMHCLTYFANINREGGIFTSRAKVGMTYHWNYDIAAIVLRNIVDSWSAALHRHIPALSGPANEEISLIWEDAIQALLKAVKSQAPQLFRILEYESSKLDFINTQVKDRIQTALESISRRARNAHTRHVEVVHNTLRPIFKKAQQLQGIGKLRRAQALLSRIPVQYGSSLKNKAFEDLNEILNENLDRLLGDLMKTANDAEDLFRAHFSMVLNNVLVPDVEHRDAAARKARLQREVGAALTDCRLQWTMPGIYQQPKPEDRELPREYHAVGYDDSTSGEQDGMPDES</sequence>
<reference evidence="4" key="1">
    <citation type="submission" date="2021-03" db="EMBL/GenBank/DDBJ databases">
        <title>Revisited historic fungal species revealed as producer of novel bioactive compounds through whole genome sequencing and comparative genomics.</title>
        <authorList>
            <person name="Vignolle G.A."/>
            <person name="Hochenegger N."/>
            <person name="Mach R.L."/>
            <person name="Mach-Aigner A.R."/>
            <person name="Javad Rahimi M."/>
            <person name="Salim K.A."/>
            <person name="Chan C.M."/>
            <person name="Lim L.B.L."/>
            <person name="Cai F."/>
            <person name="Druzhinina I.S."/>
            <person name="U'Ren J.M."/>
            <person name="Derntl C."/>
        </authorList>
    </citation>
    <scope>NUCLEOTIDE SEQUENCE</scope>
    <source>
        <strain evidence="4">TUCIM 5799</strain>
    </source>
</reference>
<dbReference type="PANTHER" id="PTHR36681:SF3">
    <property type="entry name" value="NUCLEAR GTPASE, GERMINAL CENTER-ASSOCIATED, TANDEM DUPLICATE 3"/>
    <property type="match status" value="1"/>
</dbReference>
<dbReference type="InterPro" id="IPR027417">
    <property type="entry name" value="P-loop_NTPase"/>
</dbReference>